<dbReference type="EMBL" id="JAWXXT010000002">
    <property type="protein sequence ID" value="MDX5979570.1"/>
    <property type="molecule type" value="Genomic_DNA"/>
</dbReference>
<comment type="caution">
    <text evidence="1">The sequence shown here is derived from an EMBL/GenBank/DDBJ whole genome shotgun (WGS) entry which is preliminary data.</text>
</comment>
<evidence type="ECO:0008006" key="3">
    <source>
        <dbReference type="Google" id="ProtNLM"/>
    </source>
</evidence>
<protein>
    <recommendedName>
        <fullName evidence="3">DUF732 domain-containing protein</fullName>
    </recommendedName>
</protein>
<dbReference type="GeneID" id="303167558"/>
<gene>
    <name evidence="1" type="ORF">SIL78_18645</name>
</gene>
<name>A0AAJ2VVF4_9GAMM</name>
<reference evidence="1" key="1">
    <citation type="submission" date="2023-11" db="EMBL/GenBank/DDBJ databases">
        <title>MicrobeMod: A computational toolkit for identifying prokaryotic methylation and restriction-modification with nanopore sequencing.</title>
        <authorList>
            <person name="Crits-Christoph A."/>
            <person name="Kang S.C."/>
            <person name="Lee H."/>
            <person name="Ostrov N."/>
        </authorList>
    </citation>
    <scope>NUCLEOTIDE SEQUENCE</scope>
    <source>
        <strain evidence="1">ATCC BAA-953</strain>
    </source>
</reference>
<sequence>MLKSERNKLIGVFVGVMGFVGLAVAGHFDKSNQADVDAVHLRYCEGVAVWQAEAARAIPEFERTGHDDWRGIAEEYCPGLRPAP</sequence>
<proteinExistence type="predicted"/>
<organism evidence="1 2">
    <name type="scientific">Vreelandella alkaliphila</name>
    <dbReference type="NCBI Taxonomy" id="272774"/>
    <lineage>
        <taxon>Bacteria</taxon>
        <taxon>Pseudomonadati</taxon>
        <taxon>Pseudomonadota</taxon>
        <taxon>Gammaproteobacteria</taxon>
        <taxon>Oceanospirillales</taxon>
        <taxon>Halomonadaceae</taxon>
        <taxon>Vreelandella</taxon>
    </lineage>
</organism>
<dbReference type="RefSeq" id="WP_198349973.1">
    <property type="nucleotide sequence ID" value="NZ_JABASV010000012.1"/>
</dbReference>
<evidence type="ECO:0000313" key="2">
    <source>
        <dbReference type="Proteomes" id="UP001276761"/>
    </source>
</evidence>
<dbReference type="AlphaFoldDB" id="A0AAJ2VVF4"/>
<evidence type="ECO:0000313" key="1">
    <source>
        <dbReference type="EMBL" id="MDX5979570.1"/>
    </source>
</evidence>
<accession>A0AAJ2VVF4</accession>
<dbReference type="Proteomes" id="UP001276761">
    <property type="component" value="Unassembled WGS sequence"/>
</dbReference>